<protein>
    <submittedName>
        <fullName evidence="1">Uncharacterized protein</fullName>
    </submittedName>
</protein>
<sequence length="71" mass="7341">MTRVSRSKLRSLGVETPIVALFGDSLQLHEDLFLKAGADDYEATVMDAAPALASTGEGCGTDAAVLLSGDD</sequence>
<dbReference type="EMBL" id="CP097508">
    <property type="protein sequence ID" value="URE11763.1"/>
    <property type="molecule type" value="Genomic_DNA"/>
</dbReference>
<dbReference type="OrthoDB" id="21225at2759"/>
<keyword evidence="2" id="KW-1185">Reference proteome</keyword>
<dbReference type="AlphaFoldDB" id="A0A9E7GIJ1"/>
<proteinExistence type="predicted"/>
<evidence type="ECO:0000313" key="2">
    <source>
        <dbReference type="Proteomes" id="UP001055439"/>
    </source>
</evidence>
<gene>
    <name evidence="1" type="ORF">MUK42_33791</name>
</gene>
<accession>A0A9E7GIJ1</accession>
<reference evidence="1" key="1">
    <citation type="submission" date="2022-05" db="EMBL/GenBank/DDBJ databases">
        <title>The Musa troglodytarum L. genome provides insights into the mechanism of non-climacteric behaviour and enrichment of carotenoids.</title>
        <authorList>
            <person name="Wang J."/>
        </authorList>
    </citation>
    <scope>NUCLEOTIDE SEQUENCE</scope>
    <source>
        <tissue evidence="1">Leaf</tissue>
    </source>
</reference>
<organism evidence="1 2">
    <name type="scientific">Musa troglodytarum</name>
    <name type="common">fe'i banana</name>
    <dbReference type="NCBI Taxonomy" id="320322"/>
    <lineage>
        <taxon>Eukaryota</taxon>
        <taxon>Viridiplantae</taxon>
        <taxon>Streptophyta</taxon>
        <taxon>Embryophyta</taxon>
        <taxon>Tracheophyta</taxon>
        <taxon>Spermatophyta</taxon>
        <taxon>Magnoliopsida</taxon>
        <taxon>Liliopsida</taxon>
        <taxon>Zingiberales</taxon>
        <taxon>Musaceae</taxon>
        <taxon>Musa</taxon>
    </lineage>
</organism>
<dbReference type="Proteomes" id="UP001055439">
    <property type="component" value="Chromosome 6"/>
</dbReference>
<name>A0A9E7GIJ1_9LILI</name>
<evidence type="ECO:0000313" key="1">
    <source>
        <dbReference type="EMBL" id="URE11763.1"/>
    </source>
</evidence>